<gene>
    <name evidence="8" type="primary">cheR-1</name>
    <name evidence="8" type="ORF">FGKAn22_14210</name>
</gene>
<dbReference type="Proteomes" id="UP001319121">
    <property type="component" value="Chromosome"/>
</dbReference>
<feature type="binding site" evidence="6">
    <location>
        <position position="87"/>
    </location>
    <ligand>
        <name>S-adenosyl-L-methionine</name>
        <dbReference type="ChEBI" id="CHEBI:59789"/>
    </ligand>
</feature>
<dbReference type="AlphaFoldDB" id="A0AAN1SZ97"/>
<dbReference type="Gene3D" id="1.10.155.10">
    <property type="entry name" value="Chemotaxis receptor methyltransferase CheR, N-terminal domain"/>
    <property type="match status" value="1"/>
</dbReference>
<evidence type="ECO:0000256" key="3">
    <source>
        <dbReference type="ARBA" id="ARBA00022679"/>
    </source>
</evidence>
<keyword evidence="9" id="KW-1185">Reference proteome</keyword>
<dbReference type="CDD" id="cd02440">
    <property type="entry name" value="AdoMet_MTases"/>
    <property type="match status" value="1"/>
</dbReference>
<dbReference type="Pfam" id="PF01739">
    <property type="entry name" value="CheR"/>
    <property type="match status" value="1"/>
</dbReference>
<keyword evidence="3 5" id="KW-0808">Transferase</keyword>
<dbReference type="PANTHER" id="PTHR24422:SF26">
    <property type="entry name" value="CHEMOTAXIS PROTEIN METHYLTRANSFERASE"/>
    <property type="match status" value="1"/>
</dbReference>
<name>A0AAN1SZ97_9PROT</name>
<proteinExistence type="predicted"/>
<feature type="binding site" evidence="6">
    <location>
        <begin position="219"/>
        <end position="220"/>
    </location>
    <ligand>
        <name>S-adenosyl-L-methionine</name>
        <dbReference type="ChEBI" id="CHEBI:59789"/>
    </ligand>
</feature>
<feature type="binding site" evidence="6">
    <location>
        <position position="81"/>
    </location>
    <ligand>
        <name>S-adenosyl-L-methionine</name>
        <dbReference type="ChEBI" id="CHEBI:59789"/>
    </ligand>
</feature>
<evidence type="ECO:0000256" key="2">
    <source>
        <dbReference type="ARBA" id="ARBA00022603"/>
    </source>
</evidence>
<feature type="domain" description="CheR-type methyltransferase" evidence="7">
    <location>
        <begin position="4"/>
        <end position="275"/>
    </location>
</feature>
<feature type="binding site" evidence="6">
    <location>
        <position position="121"/>
    </location>
    <ligand>
        <name>S-adenosyl-L-methionine</name>
        <dbReference type="ChEBI" id="CHEBI:59789"/>
    </ligand>
</feature>
<keyword evidence="2 5" id="KW-0489">Methyltransferase</keyword>
<dbReference type="InterPro" id="IPR036804">
    <property type="entry name" value="CheR_N_sf"/>
</dbReference>
<dbReference type="Gene3D" id="3.40.50.150">
    <property type="entry name" value="Vaccinia Virus protein VP39"/>
    <property type="match status" value="1"/>
</dbReference>
<accession>A0AAN1SZ97</accession>
<dbReference type="PRINTS" id="PR00996">
    <property type="entry name" value="CHERMTFRASE"/>
</dbReference>
<comment type="function">
    <text evidence="5">Methylation of the membrane-bound methyl-accepting chemotaxis proteins (MCP) to form gamma-glutamyl methyl ester residues in MCP.</text>
</comment>
<dbReference type="KEGG" id="fku:FGKAn22_14210"/>
<dbReference type="InterPro" id="IPR022641">
    <property type="entry name" value="CheR_N"/>
</dbReference>
<dbReference type="InterPro" id="IPR050903">
    <property type="entry name" value="Bact_Chemotaxis_MeTrfase"/>
</dbReference>
<sequence>MKVSTVNQLALSDQEFRQFQTMIYDIAGISMSPAKKPLVSGRLAKRVKQHGLNSYGDYFRILMQKDKRDELQVAIDLLTTNETYFFREPKHFDFMRQHVPALRRPGKPFRIWSAASSSGEEPYTIAMVLADVLGDDAWEVIGSDISSRVLEKARGGHYPMTRIEGIPRHYLSRFCLKGTGPQEGTFLVDRNLRNRVSFQQVNLNENLPKLGEFDMIFLRNVMIYFDMETKQQVVARMLPLLRPGGYFVVSHSESLNGITDALKIVSPSIYRKPDA</sequence>
<keyword evidence="4 5" id="KW-0949">S-adenosyl-L-methionine</keyword>
<reference evidence="8 9" key="1">
    <citation type="submission" date="2019-03" db="EMBL/GenBank/DDBJ databases">
        <title>Complete genome sequence of Ferrigenium kumadai strain An22, a microaerophilic iron-oxidizing bacterium isolated from a paddy field soil.</title>
        <authorList>
            <person name="Watanabe T."/>
            <person name="Asakawa S."/>
        </authorList>
    </citation>
    <scope>NUCLEOTIDE SEQUENCE [LARGE SCALE GENOMIC DNA]</scope>
    <source>
        <strain evidence="8 9">An22</strain>
    </source>
</reference>
<evidence type="ECO:0000256" key="1">
    <source>
        <dbReference type="ARBA" id="ARBA00001541"/>
    </source>
</evidence>
<feature type="binding site" evidence="6">
    <location>
        <position position="83"/>
    </location>
    <ligand>
        <name>S-adenosyl-L-methionine</name>
        <dbReference type="ChEBI" id="CHEBI:59789"/>
    </ligand>
</feature>
<protein>
    <recommendedName>
        <fullName evidence="5">Chemotaxis protein methyltransferase</fullName>
        <ecNumber evidence="5">2.1.1.80</ecNumber>
    </recommendedName>
</protein>
<comment type="catalytic activity">
    <reaction evidence="1 5">
        <text>L-glutamyl-[protein] + S-adenosyl-L-methionine = [protein]-L-glutamate 5-O-methyl ester + S-adenosyl-L-homocysteine</text>
        <dbReference type="Rhea" id="RHEA:24452"/>
        <dbReference type="Rhea" id="RHEA-COMP:10208"/>
        <dbReference type="Rhea" id="RHEA-COMP:10311"/>
        <dbReference type="ChEBI" id="CHEBI:29973"/>
        <dbReference type="ChEBI" id="CHEBI:57856"/>
        <dbReference type="ChEBI" id="CHEBI:59789"/>
        <dbReference type="ChEBI" id="CHEBI:82795"/>
        <dbReference type="EC" id="2.1.1.80"/>
    </reaction>
</comment>
<dbReference type="InterPro" id="IPR000780">
    <property type="entry name" value="CheR_MeTrfase"/>
</dbReference>
<evidence type="ECO:0000259" key="7">
    <source>
        <dbReference type="PROSITE" id="PS50123"/>
    </source>
</evidence>
<dbReference type="SMART" id="SM00138">
    <property type="entry name" value="MeTrc"/>
    <property type="match status" value="1"/>
</dbReference>
<dbReference type="Pfam" id="PF03705">
    <property type="entry name" value="CheR_N"/>
    <property type="match status" value="1"/>
</dbReference>
<dbReference type="EMBL" id="AP019536">
    <property type="protein sequence ID" value="BBI99728.1"/>
    <property type="molecule type" value="Genomic_DNA"/>
</dbReference>
<dbReference type="PIRSF" id="PIRSF000410">
    <property type="entry name" value="CheR"/>
    <property type="match status" value="1"/>
</dbReference>
<dbReference type="EC" id="2.1.1.80" evidence="5"/>
<dbReference type="InterPro" id="IPR022642">
    <property type="entry name" value="CheR_C"/>
</dbReference>
<dbReference type="SUPFAM" id="SSF53335">
    <property type="entry name" value="S-adenosyl-L-methionine-dependent methyltransferases"/>
    <property type="match status" value="1"/>
</dbReference>
<dbReference type="InterPro" id="IPR026024">
    <property type="entry name" value="Chemotaxis_MeTrfase_CheR"/>
</dbReference>
<dbReference type="PANTHER" id="PTHR24422">
    <property type="entry name" value="CHEMOTAXIS PROTEIN METHYLTRANSFERASE"/>
    <property type="match status" value="1"/>
</dbReference>
<evidence type="ECO:0000313" key="9">
    <source>
        <dbReference type="Proteomes" id="UP001319121"/>
    </source>
</evidence>
<dbReference type="GO" id="GO:0032259">
    <property type="term" value="P:methylation"/>
    <property type="evidence" value="ECO:0007669"/>
    <property type="project" value="UniProtKB-KW"/>
</dbReference>
<evidence type="ECO:0000256" key="4">
    <source>
        <dbReference type="ARBA" id="ARBA00022691"/>
    </source>
</evidence>
<dbReference type="GO" id="GO:0008983">
    <property type="term" value="F:protein-glutamate O-methyltransferase activity"/>
    <property type="evidence" value="ECO:0007669"/>
    <property type="project" value="UniProtKB-EC"/>
</dbReference>
<feature type="binding site" evidence="6">
    <location>
        <position position="144"/>
    </location>
    <ligand>
        <name>S-adenosyl-L-methionine</name>
        <dbReference type="ChEBI" id="CHEBI:59789"/>
    </ligand>
</feature>
<evidence type="ECO:0000256" key="5">
    <source>
        <dbReference type="PIRNR" id="PIRNR000410"/>
    </source>
</evidence>
<evidence type="ECO:0000313" key="8">
    <source>
        <dbReference type="EMBL" id="BBI99728.1"/>
    </source>
</evidence>
<evidence type="ECO:0000256" key="6">
    <source>
        <dbReference type="PIRSR" id="PIRSR000410-1"/>
    </source>
</evidence>
<dbReference type="PROSITE" id="PS50123">
    <property type="entry name" value="CHER"/>
    <property type="match status" value="1"/>
</dbReference>
<dbReference type="InterPro" id="IPR029063">
    <property type="entry name" value="SAM-dependent_MTases_sf"/>
</dbReference>
<dbReference type="SUPFAM" id="SSF47757">
    <property type="entry name" value="Chemotaxis receptor methyltransferase CheR, N-terminal domain"/>
    <property type="match status" value="1"/>
</dbReference>
<organism evidence="8 9">
    <name type="scientific">Ferrigenium kumadai</name>
    <dbReference type="NCBI Taxonomy" id="1682490"/>
    <lineage>
        <taxon>Bacteria</taxon>
        <taxon>Pseudomonadati</taxon>
        <taxon>Pseudomonadota</taxon>
        <taxon>Betaproteobacteria</taxon>
        <taxon>Nitrosomonadales</taxon>
        <taxon>Gallionellaceae</taxon>
        <taxon>Ferrigenium</taxon>
    </lineage>
</organism>
<feature type="binding site" evidence="6">
    <location>
        <begin position="202"/>
        <end position="203"/>
    </location>
    <ligand>
        <name>S-adenosyl-L-methionine</name>
        <dbReference type="ChEBI" id="CHEBI:59789"/>
    </ligand>
</feature>